<dbReference type="EMBL" id="PFBJ01000004">
    <property type="protein sequence ID" value="PIT91343.1"/>
    <property type="molecule type" value="Genomic_DNA"/>
</dbReference>
<evidence type="ECO:0000313" key="16">
    <source>
        <dbReference type="Proteomes" id="UP000228809"/>
    </source>
</evidence>
<evidence type="ECO:0000256" key="2">
    <source>
        <dbReference type="ARBA" id="ARBA00001946"/>
    </source>
</evidence>
<protein>
    <recommendedName>
        <fullName evidence="13">Ribonuclease</fullName>
        <ecNumber evidence="13">3.1.26.4</ecNumber>
    </recommendedName>
</protein>
<evidence type="ECO:0000256" key="10">
    <source>
        <dbReference type="ARBA" id="ARBA00022801"/>
    </source>
</evidence>
<dbReference type="GO" id="GO:0006298">
    <property type="term" value="P:mismatch repair"/>
    <property type="evidence" value="ECO:0007669"/>
    <property type="project" value="TreeGrafter"/>
</dbReference>
<dbReference type="InterPro" id="IPR001352">
    <property type="entry name" value="RNase_HII/HIII"/>
</dbReference>
<dbReference type="GO" id="GO:0032299">
    <property type="term" value="C:ribonuclease H2 complex"/>
    <property type="evidence" value="ECO:0007669"/>
    <property type="project" value="TreeGrafter"/>
</dbReference>
<sequence length="201" mass="22646">MRIIGMMQYRIGIDEVGRGPLAGPVAVCVFAIPEKNEPLLAGIKDSKKLTAKKREEWLEALTLLRNQGEVEWHVAFVGSKQIDTNGIVPSIQTALMRALKKVAHSKEECNVYLDGGLYAPEQYKKQETIVRGEDREAVIAAASVVAKVMRDRKMTRVAVQYPEYGFERHKGYGTAAHRKAIERYGLCAIHRKSFCHFDMNK</sequence>
<dbReference type="InterPro" id="IPR012337">
    <property type="entry name" value="RNaseH-like_sf"/>
</dbReference>
<comment type="function">
    <text evidence="3 13">Endonuclease that specifically degrades the RNA of RNA-DNA hybrids.</text>
</comment>
<dbReference type="PANTHER" id="PTHR10954:SF18">
    <property type="entry name" value="RIBONUCLEASE HII"/>
    <property type="match status" value="1"/>
</dbReference>
<feature type="domain" description="RNase H type-2" evidence="14">
    <location>
        <begin position="8"/>
        <end position="201"/>
    </location>
</feature>
<dbReference type="PANTHER" id="PTHR10954">
    <property type="entry name" value="RIBONUCLEASE H2 SUBUNIT A"/>
    <property type="match status" value="1"/>
</dbReference>
<feature type="binding site" evidence="12">
    <location>
        <position position="15"/>
    </location>
    <ligand>
        <name>a divalent metal cation</name>
        <dbReference type="ChEBI" id="CHEBI:60240"/>
    </ligand>
</feature>
<dbReference type="AlphaFoldDB" id="A0A2M6WEY8"/>
<evidence type="ECO:0000256" key="12">
    <source>
        <dbReference type="PROSITE-ProRule" id="PRU01319"/>
    </source>
</evidence>
<comment type="subcellular location">
    <subcellularLocation>
        <location evidence="4">Cytoplasm</location>
    </subcellularLocation>
</comment>
<feature type="binding site" evidence="12">
    <location>
        <position position="14"/>
    </location>
    <ligand>
        <name>a divalent metal cation</name>
        <dbReference type="ChEBI" id="CHEBI:60240"/>
    </ligand>
</feature>
<feature type="binding site" evidence="12">
    <location>
        <position position="114"/>
    </location>
    <ligand>
        <name>a divalent metal cation</name>
        <dbReference type="ChEBI" id="CHEBI:60240"/>
    </ligand>
</feature>
<keyword evidence="11" id="KW-0464">Manganese</keyword>
<comment type="cofactor">
    <cofactor evidence="12">
        <name>Mn(2+)</name>
        <dbReference type="ChEBI" id="CHEBI:29035"/>
    </cofactor>
    <cofactor evidence="12">
        <name>Mg(2+)</name>
        <dbReference type="ChEBI" id="CHEBI:18420"/>
    </cofactor>
    <text evidence="12">Manganese or magnesium. Binds 1 divalent metal ion per monomer in the absence of substrate. May bind a second metal ion after substrate binding.</text>
</comment>
<dbReference type="InterPro" id="IPR022898">
    <property type="entry name" value="RNase_HII"/>
</dbReference>
<evidence type="ECO:0000256" key="4">
    <source>
        <dbReference type="ARBA" id="ARBA00004496"/>
    </source>
</evidence>
<evidence type="ECO:0000256" key="9">
    <source>
        <dbReference type="ARBA" id="ARBA00022759"/>
    </source>
</evidence>
<dbReference type="GO" id="GO:0003723">
    <property type="term" value="F:RNA binding"/>
    <property type="evidence" value="ECO:0007669"/>
    <property type="project" value="UniProtKB-UniRule"/>
</dbReference>
<reference evidence="16" key="1">
    <citation type="submission" date="2017-09" db="EMBL/GenBank/DDBJ databases">
        <title>Depth-based differentiation of microbial function through sediment-hosted aquifers and enrichment of novel symbionts in the deep terrestrial subsurface.</title>
        <authorList>
            <person name="Probst A.J."/>
            <person name="Ladd B."/>
            <person name="Jarett J.K."/>
            <person name="Geller-Mcgrath D.E."/>
            <person name="Sieber C.M.K."/>
            <person name="Emerson J.B."/>
            <person name="Anantharaman K."/>
            <person name="Thomas B.C."/>
            <person name="Malmstrom R."/>
            <person name="Stieglmeier M."/>
            <person name="Klingl A."/>
            <person name="Woyke T."/>
            <person name="Ryan C.M."/>
            <person name="Banfield J.F."/>
        </authorList>
    </citation>
    <scope>NUCLEOTIDE SEQUENCE [LARGE SCALE GENOMIC DNA]</scope>
</reference>
<comment type="similarity">
    <text evidence="5 13">Belongs to the RNase HII family.</text>
</comment>
<comment type="cofactor">
    <cofactor evidence="2">
        <name>Mg(2+)</name>
        <dbReference type="ChEBI" id="CHEBI:18420"/>
    </cofactor>
</comment>
<dbReference type="EC" id="3.1.26.4" evidence="13"/>
<dbReference type="PROSITE" id="PS51975">
    <property type="entry name" value="RNASE_H_2"/>
    <property type="match status" value="1"/>
</dbReference>
<keyword evidence="8 12" id="KW-0479">Metal-binding</keyword>
<evidence type="ECO:0000256" key="13">
    <source>
        <dbReference type="RuleBase" id="RU003515"/>
    </source>
</evidence>
<dbReference type="GO" id="GO:0004523">
    <property type="term" value="F:RNA-DNA hybrid ribonuclease activity"/>
    <property type="evidence" value="ECO:0007669"/>
    <property type="project" value="UniProtKB-UniRule"/>
</dbReference>
<dbReference type="Gene3D" id="3.30.420.10">
    <property type="entry name" value="Ribonuclease H-like superfamily/Ribonuclease H"/>
    <property type="match status" value="1"/>
</dbReference>
<name>A0A2M6WEY8_9BACT</name>
<dbReference type="Pfam" id="PF01351">
    <property type="entry name" value="RNase_HII"/>
    <property type="match status" value="1"/>
</dbReference>
<evidence type="ECO:0000256" key="8">
    <source>
        <dbReference type="ARBA" id="ARBA00022723"/>
    </source>
</evidence>
<evidence type="ECO:0000256" key="1">
    <source>
        <dbReference type="ARBA" id="ARBA00000077"/>
    </source>
</evidence>
<evidence type="ECO:0000256" key="6">
    <source>
        <dbReference type="ARBA" id="ARBA00022490"/>
    </source>
</evidence>
<dbReference type="CDD" id="cd07182">
    <property type="entry name" value="RNase_HII_bacteria_HII_like"/>
    <property type="match status" value="1"/>
</dbReference>
<keyword evidence="9 12" id="KW-0255">Endonuclease</keyword>
<evidence type="ECO:0000313" key="15">
    <source>
        <dbReference type="EMBL" id="PIT91343.1"/>
    </source>
</evidence>
<evidence type="ECO:0000256" key="5">
    <source>
        <dbReference type="ARBA" id="ARBA00007383"/>
    </source>
</evidence>
<dbReference type="GO" id="GO:0043137">
    <property type="term" value="P:DNA replication, removal of RNA primer"/>
    <property type="evidence" value="ECO:0007669"/>
    <property type="project" value="TreeGrafter"/>
</dbReference>
<evidence type="ECO:0000259" key="14">
    <source>
        <dbReference type="PROSITE" id="PS51975"/>
    </source>
</evidence>
<comment type="catalytic activity">
    <reaction evidence="1 12 13">
        <text>Endonucleolytic cleavage to 5'-phosphomonoester.</text>
        <dbReference type="EC" id="3.1.26.4"/>
    </reaction>
</comment>
<dbReference type="InterPro" id="IPR024567">
    <property type="entry name" value="RNase_HII/HIII_dom"/>
</dbReference>
<dbReference type="SUPFAM" id="SSF53098">
    <property type="entry name" value="Ribonuclease H-like"/>
    <property type="match status" value="1"/>
</dbReference>
<evidence type="ECO:0000256" key="3">
    <source>
        <dbReference type="ARBA" id="ARBA00004065"/>
    </source>
</evidence>
<keyword evidence="10 12" id="KW-0378">Hydrolase</keyword>
<evidence type="ECO:0000256" key="11">
    <source>
        <dbReference type="ARBA" id="ARBA00023211"/>
    </source>
</evidence>
<dbReference type="GO" id="GO:0046872">
    <property type="term" value="F:metal ion binding"/>
    <property type="evidence" value="ECO:0007669"/>
    <property type="project" value="UniProtKB-KW"/>
</dbReference>
<keyword evidence="7 12" id="KW-0540">Nuclease</keyword>
<accession>A0A2M6WEY8</accession>
<dbReference type="NCBIfam" id="NF000595">
    <property type="entry name" value="PRK00015.1-3"/>
    <property type="match status" value="1"/>
</dbReference>
<keyword evidence="6" id="KW-0963">Cytoplasm</keyword>
<dbReference type="GO" id="GO:0005737">
    <property type="term" value="C:cytoplasm"/>
    <property type="evidence" value="ECO:0007669"/>
    <property type="project" value="UniProtKB-SubCell"/>
</dbReference>
<dbReference type="Proteomes" id="UP000228809">
    <property type="component" value="Unassembled WGS sequence"/>
</dbReference>
<proteinExistence type="inferred from homology"/>
<organism evidence="15 16">
    <name type="scientific">Candidatus Kaiserbacteria bacterium CG10_big_fil_rev_8_21_14_0_10_49_17</name>
    <dbReference type="NCBI Taxonomy" id="1974609"/>
    <lineage>
        <taxon>Bacteria</taxon>
        <taxon>Candidatus Kaiseribacteriota</taxon>
    </lineage>
</organism>
<gene>
    <name evidence="15" type="ORF">COU17_00935</name>
</gene>
<evidence type="ECO:0000256" key="7">
    <source>
        <dbReference type="ARBA" id="ARBA00022722"/>
    </source>
</evidence>
<dbReference type="InterPro" id="IPR036397">
    <property type="entry name" value="RNaseH_sf"/>
</dbReference>
<comment type="caution">
    <text evidence="15">The sequence shown here is derived from an EMBL/GenBank/DDBJ whole genome shotgun (WGS) entry which is preliminary data.</text>
</comment>